<feature type="domain" description="Peptidase S8/S53" evidence="4">
    <location>
        <begin position="149"/>
        <end position="262"/>
    </location>
</feature>
<dbReference type="InterPro" id="IPR000209">
    <property type="entry name" value="Peptidase_S8/S53_dom"/>
</dbReference>
<dbReference type="AlphaFoldDB" id="X1MM27"/>
<dbReference type="EMBL" id="BARV01022293">
    <property type="protein sequence ID" value="GAI19101.1"/>
    <property type="molecule type" value="Genomic_DNA"/>
</dbReference>
<dbReference type="InterPro" id="IPR023827">
    <property type="entry name" value="Peptidase_S8_Asp-AS"/>
</dbReference>
<dbReference type="GO" id="GO:0016020">
    <property type="term" value="C:membrane"/>
    <property type="evidence" value="ECO:0007669"/>
    <property type="project" value="TreeGrafter"/>
</dbReference>
<keyword evidence="2" id="KW-0378">Hydrolase</keyword>
<feature type="non-terminal residue" evidence="5">
    <location>
        <position position="1"/>
    </location>
</feature>
<keyword evidence="3" id="KW-0720">Serine protease</keyword>
<protein>
    <recommendedName>
        <fullName evidence="4">Peptidase S8/S53 domain-containing protein</fullName>
    </recommendedName>
</protein>
<feature type="non-terminal residue" evidence="5">
    <location>
        <position position="270"/>
    </location>
</feature>
<dbReference type="PANTHER" id="PTHR42884">
    <property type="entry name" value="PROPROTEIN CONVERTASE SUBTILISIN/KEXIN-RELATED"/>
    <property type="match status" value="1"/>
</dbReference>
<dbReference type="GO" id="GO:0004252">
    <property type="term" value="F:serine-type endopeptidase activity"/>
    <property type="evidence" value="ECO:0007669"/>
    <property type="project" value="InterPro"/>
</dbReference>
<evidence type="ECO:0000256" key="2">
    <source>
        <dbReference type="ARBA" id="ARBA00022801"/>
    </source>
</evidence>
<dbReference type="PROSITE" id="PS00136">
    <property type="entry name" value="SUBTILASE_ASP"/>
    <property type="match status" value="1"/>
</dbReference>
<dbReference type="Gene3D" id="3.30.70.80">
    <property type="entry name" value="Peptidase S8 propeptide/proteinase inhibitor I9"/>
    <property type="match status" value="1"/>
</dbReference>
<evidence type="ECO:0000259" key="4">
    <source>
        <dbReference type="Pfam" id="PF00082"/>
    </source>
</evidence>
<dbReference type="SUPFAM" id="SSF52743">
    <property type="entry name" value="Subtilisin-like"/>
    <property type="match status" value="1"/>
</dbReference>
<proteinExistence type="predicted"/>
<dbReference type="Gene3D" id="3.40.50.200">
    <property type="entry name" value="Peptidase S8/S53 domain"/>
    <property type="match status" value="1"/>
</dbReference>
<dbReference type="PANTHER" id="PTHR42884:SF14">
    <property type="entry name" value="NEUROENDOCRINE CONVERTASE 1"/>
    <property type="match status" value="1"/>
</dbReference>
<evidence type="ECO:0000256" key="1">
    <source>
        <dbReference type="ARBA" id="ARBA00022670"/>
    </source>
</evidence>
<dbReference type="InterPro" id="IPR036852">
    <property type="entry name" value="Peptidase_S8/S53_dom_sf"/>
</dbReference>
<gene>
    <name evidence="5" type="ORF">S06H3_36772</name>
</gene>
<evidence type="ECO:0000313" key="5">
    <source>
        <dbReference type="EMBL" id="GAI19101.1"/>
    </source>
</evidence>
<organism evidence="5">
    <name type="scientific">marine sediment metagenome</name>
    <dbReference type="NCBI Taxonomy" id="412755"/>
    <lineage>
        <taxon>unclassified sequences</taxon>
        <taxon>metagenomes</taxon>
        <taxon>ecological metagenomes</taxon>
    </lineage>
</organism>
<name>X1MM27_9ZZZZ</name>
<keyword evidence="1" id="KW-0645">Protease</keyword>
<evidence type="ECO:0000256" key="3">
    <source>
        <dbReference type="ARBA" id="ARBA00022825"/>
    </source>
</evidence>
<dbReference type="InterPro" id="IPR037045">
    <property type="entry name" value="S8pro/Inhibitor_I9_sf"/>
</dbReference>
<comment type="caution">
    <text evidence="5">The sequence shown here is derived from an EMBL/GenBank/DDBJ whole genome shotgun (WGS) entry which is preliminary data.</text>
</comment>
<accession>X1MM27</accession>
<dbReference type="Pfam" id="PF00082">
    <property type="entry name" value="Peptidase_S8"/>
    <property type="match status" value="1"/>
</dbReference>
<sequence>SILILVLLFSASTFAAKKSSTTRYLESLHNQGKERVIVRFEDQIDPNLVTKYHGKLIRKLKIINAVVCEIDQYAIELLRQEKAVKDVVPDAVVRIPEPKRVPEEPVGEWQEPADLIIPTAYDGNATVEWNNLQAGLNSKAAWDNYDLDGTGIKIAFLDTGVNYNMENLDDNYLGGYDFASDPDDDDPINNTPEEKHGTEVVSLAVGEGVNKVVGVAYNVGYYAVKTSQDGNPPTGLLSDIIAGIEWSSTEPHKADIISMSFGIYDEDQAG</sequence>
<dbReference type="PROSITE" id="PS51892">
    <property type="entry name" value="SUBTILASE"/>
    <property type="match status" value="1"/>
</dbReference>
<dbReference type="SUPFAM" id="SSF54897">
    <property type="entry name" value="Protease propeptides/inhibitors"/>
    <property type="match status" value="1"/>
</dbReference>
<reference evidence="5" key="1">
    <citation type="journal article" date="2014" name="Front. Microbiol.">
        <title>High frequency of phylogenetically diverse reductive dehalogenase-homologous genes in deep subseafloor sedimentary metagenomes.</title>
        <authorList>
            <person name="Kawai M."/>
            <person name="Futagami T."/>
            <person name="Toyoda A."/>
            <person name="Takaki Y."/>
            <person name="Nishi S."/>
            <person name="Hori S."/>
            <person name="Arai W."/>
            <person name="Tsubouchi T."/>
            <person name="Morono Y."/>
            <person name="Uchiyama I."/>
            <person name="Ito T."/>
            <person name="Fujiyama A."/>
            <person name="Inagaki F."/>
            <person name="Takami H."/>
        </authorList>
    </citation>
    <scope>NUCLEOTIDE SEQUENCE</scope>
    <source>
        <strain evidence="5">Expedition CK06-06</strain>
    </source>
</reference>
<dbReference type="GO" id="GO:0016485">
    <property type="term" value="P:protein processing"/>
    <property type="evidence" value="ECO:0007669"/>
    <property type="project" value="TreeGrafter"/>
</dbReference>